<sequence length="74" mass="7637">MKRKLASVALAGGLAMTGLVATAPSAAADTPCPSGKLCLYKSTLYRELTFTTTSTAICYNLLNYGMSGGTNGIR</sequence>
<evidence type="ECO:0000313" key="3">
    <source>
        <dbReference type="Proteomes" id="UP001589716"/>
    </source>
</evidence>
<feature type="chain" id="PRO_5046594243" evidence="1">
    <location>
        <begin position="29"/>
        <end position="74"/>
    </location>
</feature>
<accession>A0ABV5QYJ6</accession>
<evidence type="ECO:0000256" key="1">
    <source>
        <dbReference type="SAM" id="SignalP"/>
    </source>
</evidence>
<keyword evidence="1" id="KW-0732">Signal</keyword>
<dbReference type="Proteomes" id="UP001589716">
    <property type="component" value="Unassembled WGS sequence"/>
</dbReference>
<comment type="caution">
    <text evidence="2">The sequence shown here is derived from an EMBL/GenBank/DDBJ whole genome shotgun (WGS) entry which is preliminary data.</text>
</comment>
<proteinExistence type="predicted"/>
<reference evidence="2 3" key="1">
    <citation type="submission" date="2024-09" db="EMBL/GenBank/DDBJ databases">
        <authorList>
            <person name="Sun Q."/>
            <person name="Mori K."/>
        </authorList>
    </citation>
    <scope>NUCLEOTIDE SEQUENCE [LARGE SCALE GENOMIC DNA]</scope>
    <source>
        <strain evidence="2 3">JCM 4414</strain>
    </source>
</reference>
<name>A0ABV5QYJ6_9ACTN</name>
<dbReference type="EMBL" id="JBHMCT010000033">
    <property type="protein sequence ID" value="MFB9558582.1"/>
    <property type="molecule type" value="Genomic_DNA"/>
</dbReference>
<gene>
    <name evidence="2" type="ORF">ACFFTP_30925</name>
</gene>
<feature type="non-terminal residue" evidence="2">
    <location>
        <position position="74"/>
    </location>
</feature>
<feature type="signal peptide" evidence="1">
    <location>
        <begin position="1"/>
        <end position="28"/>
    </location>
</feature>
<evidence type="ECO:0000313" key="2">
    <source>
        <dbReference type="EMBL" id="MFB9558582.1"/>
    </source>
</evidence>
<protein>
    <submittedName>
        <fullName evidence="2">Peptidase inhibitor</fullName>
    </submittedName>
</protein>
<organism evidence="2 3">
    <name type="scientific">Streptomyces roseoviridis</name>
    <dbReference type="NCBI Taxonomy" id="67361"/>
    <lineage>
        <taxon>Bacteria</taxon>
        <taxon>Bacillati</taxon>
        <taxon>Actinomycetota</taxon>
        <taxon>Actinomycetes</taxon>
        <taxon>Kitasatosporales</taxon>
        <taxon>Streptomycetaceae</taxon>
        <taxon>Streptomyces</taxon>
    </lineage>
</organism>
<keyword evidence="3" id="KW-1185">Reference proteome</keyword>